<sequence>MGDTCTDTINKFIQPSFDVKLKLLSLICTNEQRISKLKGIISFGESVGALSAFFCHSEHFLVEIKKIQRQLAILGPNIVSSLQAGKDFAGKIIPDVLQLKSLQASLSVAERDEAIARYRSEVVAAQVLGSLDMSLDSFLNLSLHLGTHIYSSLPVLLPLPLFYDSMLEYFTRMFQELLNRMELPKVRAVSDWMENGADRMSDRCPWDEDVLKTFRSLFQALSDIKLPEGAAETDAAKRAKLSIPVRLILEPLEKRFLFNFYGDRITNKPEKPEWYFTEVLTWITINDQWLTWMQDEQLKDLVKTSFNLRVDFMQGLISFVVDKISFDLGSEETEEPAAESAGLTTGLLASPPSFFSHLTDEMLTFEKCLEGLCYHPQALRPADLFTHRLDVLQHWITLESEIAHRKLKDLLAKPYAWRVDNKVPQCVGDFVTLVCSISRRAVHLHHNAAKSRVFFFKIQLDLIFTFLEAMITALPWNTTTAAASTTLEGVDGESHDHLTRWTSILNALQTVLETMQEWTNDQYFVELWESPESHRLLTCAWDPWTDEEMESGNEGRNGWKTIIRRLGAALTETNSSEVVKTTAVARRLMQCPGAFSEISELYERRIEESLQRVGRSLFGRLRELAQAYLSDSKQWSRVDGYETVSATTPPPPAIGPSGHAAEMFVRLNYDLLATAKTLLPRLFTILWQPVLRKVNQLLYNKLVLENHFTHVGANQLNYDLNNCLRALLMPYSNLLAVDDLLAECFDSCRLLSLPPGSIHLLKQSLLSTDTSSAVLGLLVEIGIRRLTLDDAITAEPEPGDFDTNALRDLAKEHQRRVRQKQTDLETHELRVLDSVLELAHQLSLNLNEKVSRVWNLCAYCKF</sequence>
<accession>A0A0R3WD46</accession>
<dbReference type="GO" id="GO:0070939">
    <property type="term" value="C:Dsl1/NZR complex"/>
    <property type="evidence" value="ECO:0007669"/>
    <property type="project" value="InterPro"/>
</dbReference>
<dbReference type="PROSITE" id="PS51386">
    <property type="entry name" value="RINT1_TIP20"/>
    <property type="match status" value="1"/>
</dbReference>
<evidence type="ECO:0000313" key="2">
    <source>
        <dbReference type="Proteomes" id="UP000282613"/>
    </source>
</evidence>
<dbReference type="InterPro" id="IPR042044">
    <property type="entry name" value="EXOC6PINT-1/Sec15/Tip20_C_dom2"/>
</dbReference>
<evidence type="ECO:0000313" key="3">
    <source>
        <dbReference type="WBParaSite" id="TASK_0000867201-mRNA-1"/>
    </source>
</evidence>
<dbReference type="GO" id="GO:0006890">
    <property type="term" value="P:retrograde vesicle-mediated transport, Golgi to endoplasmic reticulum"/>
    <property type="evidence" value="ECO:0007669"/>
    <property type="project" value="InterPro"/>
</dbReference>
<dbReference type="Pfam" id="PF04437">
    <property type="entry name" value="RINT1_TIP1"/>
    <property type="match status" value="1"/>
</dbReference>
<dbReference type="GO" id="GO:0006888">
    <property type="term" value="P:endoplasmic reticulum to Golgi vesicle-mediated transport"/>
    <property type="evidence" value="ECO:0007669"/>
    <property type="project" value="InterPro"/>
</dbReference>
<dbReference type="Gene3D" id="1.20.58.670">
    <property type="entry name" value="Dsl1p vesicle tethering complex, Tip20p subunit, domain D"/>
    <property type="match status" value="1"/>
</dbReference>
<gene>
    <name evidence="1" type="ORF">TASK_LOCUS8673</name>
</gene>
<protein>
    <submittedName>
        <fullName evidence="3">RAD50-interacting protein 1</fullName>
    </submittedName>
</protein>
<dbReference type="AlphaFoldDB" id="A0A0R3WD46"/>
<dbReference type="STRING" id="60517.A0A0R3WD46"/>
<organism evidence="3">
    <name type="scientific">Taenia asiatica</name>
    <name type="common">Asian tapeworm</name>
    <dbReference type="NCBI Taxonomy" id="60517"/>
    <lineage>
        <taxon>Eukaryota</taxon>
        <taxon>Metazoa</taxon>
        <taxon>Spiralia</taxon>
        <taxon>Lophotrochozoa</taxon>
        <taxon>Platyhelminthes</taxon>
        <taxon>Cestoda</taxon>
        <taxon>Eucestoda</taxon>
        <taxon>Cyclophyllidea</taxon>
        <taxon>Taeniidae</taxon>
        <taxon>Taenia</taxon>
    </lineage>
</organism>
<dbReference type="WBParaSite" id="TASK_0000867201-mRNA-1">
    <property type="protein sequence ID" value="TASK_0000867201-mRNA-1"/>
    <property type="gene ID" value="TASK_0000867201"/>
</dbReference>
<dbReference type="PANTHER" id="PTHR13520:SF0">
    <property type="entry name" value="RAD50-INTERACTING PROTEIN 1"/>
    <property type="match status" value="1"/>
</dbReference>
<dbReference type="Proteomes" id="UP000282613">
    <property type="component" value="Unassembled WGS sequence"/>
</dbReference>
<name>A0A0R3WD46_TAEAS</name>
<reference evidence="3" key="1">
    <citation type="submission" date="2017-02" db="UniProtKB">
        <authorList>
            <consortium name="WormBaseParasite"/>
        </authorList>
    </citation>
    <scope>IDENTIFICATION</scope>
</reference>
<dbReference type="GO" id="GO:0060628">
    <property type="term" value="P:regulation of ER to Golgi vesicle-mediated transport"/>
    <property type="evidence" value="ECO:0007669"/>
    <property type="project" value="TreeGrafter"/>
</dbReference>
<keyword evidence="2" id="KW-1185">Reference proteome</keyword>
<proteinExistence type="predicted"/>
<dbReference type="PANTHER" id="PTHR13520">
    <property type="entry name" value="RAD50-INTERACTING PROTEIN 1 RINT-1"/>
    <property type="match status" value="1"/>
</dbReference>
<dbReference type="EMBL" id="UYRS01018860">
    <property type="protein sequence ID" value="VDK40819.1"/>
    <property type="molecule type" value="Genomic_DNA"/>
</dbReference>
<reference evidence="1 2" key="2">
    <citation type="submission" date="2018-11" db="EMBL/GenBank/DDBJ databases">
        <authorList>
            <consortium name="Pathogen Informatics"/>
        </authorList>
    </citation>
    <scope>NUCLEOTIDE SEQUENCE [LARGE SCALE GENOMIC DNA]</scope>
</reference>
<dbReference type="InterPro" id="IPR007528">
    <property type="entry name" value="RINT1_Tip20"/>
</dbReference>
<dbReference type="OrthoDB" id="2189254at2759"/>
<evidence type="ECO:0000313" key="1">
    <source>
        <dbReference type="EMBL" id="VDK40819.1"/>
    </source>
</evidence>